<dbReference type="AlphaFoldDB" id="A0A0L6Z6M5"/>
<keyword evidence="3" id="KW-1003">Cell membrane</keyword>
<dbReference type="InterPro" id="IPR023090">
    <property type="entry name" value="UPF0702_alpha/beta_dom_sf"/>
</dbReference>
<dbReference type="Proteomes" id="UP000037043">
    <property type="component" value="Unassembled WGS sequence"/>
</dbReference>
<evidence type="ECO:0000313" key="10">
    <source>
        <dbReference type="Proteomes" id="UP000037043"/>
    </source>
</evidence>
<feature type="transmembrane region" description="Helical" evidence="7">
    <location>
        <begin position="30"/>
        <end position="54"/>
    </location>
</feature>
<dbReference type="Pfam" id="PF04239">
    <property type="entry name" value="DUF421"/>
    <property type="match status" value="1"/>
</dbReference>
<keyword evidence="10" id="KW-1185">Reference proteome</keyword>
<dbReference type="GO" id="GO:0005886">
    <property type="term" value="C:plasma membrane"/>
    <property type="evidence" value="ECO:0007669"/>
    <property type="project" value="UniProtKB-SubCell"/>
</dbReference>
<evidence type="ECO:0000256" key="2">
    <source>
        <dbReference type="ARBA" id="ARBA00006448"/>
    </source>
</evidence>
<evidence type="ECO:0000313" key="9">
    <source>
        <dbReference type="EMBL" id="KOA18468.1"/>
    </source>
</evidence>
<keyword evidence="5 7" id="KW-1133">Transmembrane helix</keyword>
<evidence type="ECO:0000256" key="5">
    <source>
        <dbReference type="ARBA" id="ARBA00022989"/>
    </source>
</evidence>
<dbReference type="PANTHER" id="PTHR34582:SF7">
    <property type="entry name" value="UPF0702 TRANSMEMBRANE PROTEIN YDFS"/>
    <property type="match status" value="1"/>
</dbReference>
<proteinExistence type="inferred from homology"/>
<comment type="caution">
    <text evidence="9">The sequence shown here is derived from an EMBL/GenBank/DDBJ whole genome shotgun (WGS) entry which is preliminary data.</text>
</comment>
<dbReference type="PANTHER" id="PTHR34582">
    <property type="entry name" value="UPF0702 TRANSMEMBRANE PROTEIN YCAP"/>
    <property type="match status" value="1"/>
</dbReference>
<evidence type="ECO:0000256" key="3">
    <source>
        <dbReference type="ARBA" id="ARBA00022475"/>
    </source>
</evidence>
<accession>A0A0L6Z6M5</accession>
<name>A0A0L6Z6M5_9CLOT</name>
<comment type="subcellular location">
    <subcellularLocation>
        <location evidence="1">Cell membrane</location>
        <topology evidence="1">Multi-pass membrane protein</topology>
    </subcellularLocation>
</comment>
<feature type="domain" description="YetF C-terminal" evidence="8">
    <location>
        <begin position="83"/>
        <end position="214"/>
    </location>
</feature>
<feature type="transmembrane region" description="Helical" evidence="7">
    <location>
        <begin position="60"/>
        <end position="80"/>
    </location>
</feature>
<dbReference type="PATRIC" id="fig|1121318.3.peg.3365"/>
<protein>
    <recommendedName>
        <fullName evidence="8">YetF C-terminal domain-containing protein</fullName>
    </recommendedName>
</protein>
<keyword evidence="6 7" id="KW-0472">Membrane</keyword>
<reference evidence="10" key="1">
    <citation type="submission" date="2015-08" db="EMBL/GenBank/DDBJ databases">
        <title>Genome sequence of the strict anaerobe Clostridium homopropionicum LuHBu1 (DSM 5847T).</title>
        <authorList>
            <person name="Poehlein A."/>
            <person name="Beck M."/>
            <person name="Schiel-Bengelsdorf B."/>
            <person name="Bengelsdorf F.R."/>
            <person name="Daniel R."/>
            <person name="Duerre P."/>
        </authorList>
    </citation>
    <scope>NUCLEOTIDE SEQUENCE [LARGE SCALE GENOMIC DNA]</scope>
    <source>
        <strain evidence="10">DSM 5847</strain>
    </source>
</reference>
<dbReference type="STRING" id="36844.SAMN04488501_101110"/>
<feature type="transmembrane region" description="Helical" evidence="7">
    <location>
        <begin position="6"/>
        <end position="23"/>
    </location>
</feature>
<keyword evidence="4 7" id="KW-0812">Transmembrane</keyword>
<evidence type="ECO:0000259" key="8">
    <source>
        <dbReference type="Pfam" id="PF04239"/>
    </source>
</evidence>
<evidence type="ECO:0000256" key="1">
    <source>
        <dbReference type="ARBA" id="ARBA00004651"/>
    </source>
</evidence>
<dbReference type="RefSeq" id="WP_052222812.1">
    <property type="nucleotide sequence ID" value="NZ_LHUR01000042.1"/>
</dbReference>
<gene>
    <name evidence="9" type="ORF">CLHOM_33700</name>
</gene>
<dbReference type="InterPro" id="IPR007353">
    <property type="entry name" value="DUF421"/>
</dbReference>
<evidence type="ECO:0000256" key="7">
    <source>
        <dbReference type="SAM" id="Phobius"/>
    </source>
</evidence>
<comment type="similarity">
    <text evidence="2">Belongs to the UPF0702 family.</text>
</comment>
<evidence type="ECO:0000256" key="6">
    <source>
        <dbReference type="ARBA" id="ARBA00023136"/>
    </source>
</evidence>
<evidence type="ECO:0000256" key="4">
    <source>
        <dbReference type="ARBA" id="ARBA00022692"/>
    </source>
</evidence>
<organism evidence="9 10">
    <name type="scientific">Clostridium homopropionicum DSM 5847</name>
    <dbReference type="NCBI Taxonomy" id="1121318"/>
    <lineage>
        <taxon>Bacteria</taxon>
        <taxon>Bacillati</taxon>
        <taxon>Bacillota</taxon>
        <taxon>Clostridia</taxon>
        <taxon>Eubacteriales</taxon>
        <taxon>Clostridiaceae</taxon>
        <taxon>Clostridium</taxon>
    </lineage>
</organism>
<dbReference type="Gene3D" id="3.30.240.20">
    <property type="entry name" value="bsu07140 like domains"/>
    <property type="match status" value="2"/>
</dbReference>
<sequence>MERKIIEVVLRSVFTYIILLFLGKMIGRKLLSGITFFDFIVGVVLGSIAVRIALGSQESPLLATISVIVVAALAVITDYLDIKSINFRKLVDGEPIILINNGKLLDYNLKKAKVTINQLMMQLREKDIFNVEDVAIASIEVDGEVTVLPKPNKQPVTTGDLNISTIYSGLISDIIIDGEIMYSNLKAINHDEQWVREQLKTHNIFDIDEVFYAGLNDAGILYISPKTKQCKSNV</sequence>
<dbReference type="EMBL" id="LHUR01000042">
    <property type="protein sequence ID" value="KOA18468.1"/>
    <property type="molecule type" value="Genomic_DNA"/>
</dbReference>